<organism evidence="3 4">
    <name type="scientific">Pilimelia columellifera subsp. columellifera</name>
    <dbReference type="NCBI Taxonomy" id="706583"/>
    <lineage>
        <taxon>Bacteria</taxon>
        <taxon>Bacillati</taxon>
        <taxon>Actinomycetota</taxon>
        <taxon>Actinomycetes</taxon>
        <taxon>Micromonosporales</taxon>
        <taxon>Micromonosporaceae</taxon>
        <taxon>Pilimelia</taxon>
    </lineage>
</organism>
<keyword evidence="2" id="KW-0812">Transmembrane</keyword>
<dbReference type="Proteomes" id="UP001499978">
    <property type="component" value="Unassembled WGS sequence"/>
</dbReference>
<evidence type="ECO:0000256" key="1">
    <source>
        <dbReference type="SAM" id="MobiDB-lite"/>
    </source>
</evidence>
<feature type="region of interest" description="Disordered" evidence="1">
    <location>
        <begin position="1"/>
        <end position="20"/>
    </location>
</feature>
<dbReference type="InterPro" id="IPR025443">
    <property type="entry name" value="DUF4307"/>
</dbReference>
<evidence type="ECO:0008006" key="5">
    <source>
        <dbReference type="Google" id="ProtNLM"/>
    </source>
</evidence>
<reference evidence="3 4" key="1">
    <citation type="journal article" date="2019" name="Int. J. Syst. Evol. Microbiol.">
        <title>The Global Catalogue of Microorganisms (GCM) 10K type strain sequencing project: providing services to taxonomists for standard genome sequencing and annotation.</title>
        <authorList>
            <consortium name="The Broad Institute Genomics Platform"/>
            <consortium name="The Broad Institute Genome Sequencing Center for Infectious Disease"/>
            <person name="Wu L."/>
            <person name="Ma J."/>
        </authorList>
    </citation>
    <scope>NUCLEOTIDE SEQUENCE [LARGE SCALE GENOMIC DNA]</scope>
    <source>
        <strain evidence="3 4">JCM 3367</strain>
    </source>
</reference>
<protein>
    <recommendedName>
        <fullName evidence="5">DUF4307 domain-containing protein</fullName>
    </recommendedName>
</protein>
<proteinExistence type="predicted"/>
<sequence length="134" mass="14031">MTIHNAPVFPAGRYGRRRQPDGRRHRAVLVVGAVVAVGAATAIGVRGYQLIGDPDFQPQTIAYEPLSDSAFSVRFQVNLPDGAAAVCSVRARDRAGAVVGRVEAPVPAGAPVQEVVLATSGRGFVGEAVRCRRG</sequence>
<comment type="caution">
    <text evidence="3">The sequence shown here is derived from an EMBL/GenBank/DDBJ whole genome shotgun (WGS) entry which is preliminary data.</text>
</comment>
<evidence type="ECO:0000313" key="4">
    <source>
        <dbReference type="Proteomes" id="UP001499978"/>
    </source>
</evidence>
<dbReference type="EMBL" id="BAAARY010000010">
    <property type="protein sequence ID" value="GAA2524804.1"/>
    <property type="molecule type" value="Genomic_DNA"/>
</dbReference>
<name>A0ABN3NKS4_9ACTN</name>
<keyword evidence="4" id="KW-1185">Reference proteome</keyword>
<keyword evidence="2" id="KW-0472">Membrane</keyword>
<dbReference type="Pfam" id="PF14155">
    <property type="entry name" value="DUF4307"/>
    <property type="match status" value="1"/>
</dbReference>
<evidence type="ECO:0000313" key="3">
    <source>
        <dbReference type="EMBL" id="GAA2524804.1"/>
    </source>
</evidence>
<gene>
    <name evidence="3" type="ORF">GCM10010201_24220</name>
</gene>
<keyword evidence="2" id="KW-1133">Transmembrane helix</keyword>
<evidence type="ECO:0000256" key="2">
    <source>
        <dbReference type="SAM" id="Phobius"/>
    </source>
</evidence>
<accession>A0ABN3NKS4</accession>
<feature type="transmembrane region" description="Helical" evidence="2">
    <location>
        <begin position="27"/>
        <end position="48"/>
    </location>
</feature>
<dbReference type="RefSeq" id="WP_344172346.1">
    <property type="nucleotide sequence ID" value="NZ_BAAARY010000010.1"/>
</dbReference>